<evidence type="ECO:0000313" key="3">
    <source>
        <dbReference type="EMBL" id="TRY70107.1"/>
    </source>
</evidence>
<proteinExistence type="predicted"/>
<dbReference type="EMBL" id="VCGU01000009">
    <property type="protein sequence ID" value="TRY70107.1"/>
    <property type="molecule type" value="Genomic_DNA"/>
</dbReference>
<organism evidence="3 4">
    <name type="scientific">Tigriopus californicus</name>
    <name type="common">Marine copepod</name>
    <dbReference type="NCBI Taxonomy" id="6832"/>
    <lineage>
        <taxon>Eukaryota</taxon>
        <taxon>Metazoa</taxon>
        <taxon>Ecdysozoa</taxon>
        <taxon>Arthropoda</taxon>
        <taxon>Crustacea</taxon>
        <taxon>Multicrustacea</taxon>
        <taxon>Hexanauplia</taxon>
        <taxon>Copepoda</taxon>
        <taxon>Harpacticoida</taxon>
        <taxon>Harpacticidae</taxon>
        <taxon>Tigriopus</taxon>
    </lineage>
</organism>
<keyword evidence="4" id="KW-1185">Reference proteome</keyword>
<name>A0A553NXG9_TIGCA</name>
<keyword evidence="1" id="KW-0175">Coiled coil</keyword>
<comment type="caution">
    <text evidence="3">The sequence shown here is derived from an EMBL/GenBank/DDBJ whole genome shotgun (WGS) entry which is preliminary data.</text>
</comment>
<dbReference type="OrthoDB" id="5974330at2759"/>
<sequence length="215" mass="24741">MVSLTLLSPSGESVPIPFPRPKAAKDHEDDVSMPPPKMNIVVPYSGKYDRTKDLEDVVHEPLIHDIDEFLKSKNVKGCTNIRPDIGLSDEELMVTTTKELNEIMRKMQISPARAKRIRYERRILRVVASNKSLENERHDLKSRVHDLSQSLNSSEKQMAELEARLQSLKDMEKQNDEEIMNLIRDEPGLIHEVKPMFCNCDRTVNYTCVYCSFEA</sequence>
<dbReference type="AlphaFoldDB" id="A0A553NXG9"/>
<evidence type="ECO:0000256" key="1">
    <source>
        <dbReference type="SAM" id="Coils"/>
    </source>
</evidence>
<feature type="coiled-coil region" evidence="1">
    <location>
        <begin position="130"/>
        <end position="178"/>
    </location>
</feature>
<accession>A0A553NXG9</accession>
<dbReference type="Gene3D" id="1.20.5.4090">
    <property type="match status" value="1"/>
</dbReference>
<reference evidence="3 4" key="1">
    <citation type="journal article" date="2018" name="Nat. Ecol. Evol.">
        <title>Genomic signatures of mitonuclear coevolution across populations of Tigriopus californicus.</title>
        <authorList>
            <person name="Barreto F.S."/>
            <person name="Watson E.T."/>
            <person name="Lima T.G."/>
            <person name="Willett C.S."/>
            <person name="Edmands S."/>
            <person name="Li W."/>
            <person name="Burton R.S."/>
        </authorList>
    </citation>
    <scope>NUCLEOTIDE SEQUENCE [LARGE SCALE GENOMIC DNA]</scope>
    <source>
        <strain evidence="3 4">San Diego</strain>
    </source>
</reference>
<dbReference type="Proteomes" id="UP000318571">
    <property type="component" value="Chromosome 9"/>
</dbReference>
<feature type="region of interest" description="Disordered" evidence="2">
    <location>
        <begin position="1"/>
        <end position="38"/>
    </location>
</feature>
<evidence type="ECO:0000313" key="4">
    <source>
        <dbReference type="Proteomes" id="UP000318571"/>
    </source>
</evidence>
<feature type="compositionally biased region" description="Polar residues" evidence="2">
    <location>
        <begin position="1"/>
        <end position="11"/>
    </location>
</feature>
<evidence type="ECO:0000256" key="2">
    <source>
        <dbReference type="SAM" id="MobiDB-lite"/>
    </source>
</evidence>
<protein>
    <submittedName>
        <fullName evidence="3">Uncharacterized protein</fullName>
    </submittedName>
</protein>
<gene>
    <name evidence="3" type="ORF">TCAL_13313</name>
</gene>